<dbReference type="Gene3D" id="3.40.50.850">
    <property type="entry name" value="Isochorismatase-like"/>
    <property type="match status" value="1"/>
</dbReference>
<organism evidence="4 5">
    <name type="scientific">Canna indica</name>
    <name type="common">Indian-shot</name>
    <dbReference type="NCBI Taxonomy" id="4628"/>
    <lineage>
        <taxon>Eukaryota</taxon>
        <taxon>Viridiplantae</taxon>
        <taxon>Streptophyta</taxon>
        <taxon>Embryophyta</taxon>
        <taxon>Tracheophyta</taxon>
        <taxon>Spermatophyta</taxon>
        <taxon>Magnoliopsida</taxon>
        <taxon>Liliopsida</taxon>
        <taxon>Zingiberales</taxon>
        <taxon>Cannaceae</taxon>
        <taxon>Canna</taxon>
    </lineage>
</organism>
<dbReference type="EMBL" id="CP136894">
    <property type="protein sequence ID" value="WOL08340.1"/>
    <property type="molecule type" value="Genomic_DNA"/>
</dbReference>
<reference evidence="4 5" key="1">
    <citation type="submission" date="2023-10" db="EMBL/GenBank/DDBJ databases">
        <title>Chromosome-scale genome assembly provides insights into flower coloration mechanisms of Canna indica.</title>
        <authorList>
            <person name="Li C."/>
        </authorList>
    </citation>
    <scope>NUCLEOTIDE SEQUENCE [LARGE SCALE GENOMIC DNA]</scope>
    <source>
        <tissue evidence="4">Flower</tissue>
    </source>
</reference>
<feature type="region of interest" description="Disordered" evidence="2">
    <location>
        <begin position="61"/>
        <end position="105"/>
    </location>
</feature>
<evidence type="ECO:0000313" key="5">
    <source>
        <dbReference type="Proteomes" id="UP001327560"/>
    </source>
</evidence>
<proteinExistence type="inferred from homology"/>
<dbReference type="InterPro" id="IPR036380">
    <property type="entry name" value="Isochorismatase-like_sf"/>
</dbReference>
<dbReference type="Proteomes" id="UP001327560">
    <property type="component" value="Chromosome 5"/>
</dbReference>
<protein>
    <submittedName>
        <fullName evidence="4">Inactive nicotinamidase</fullName>
    </submittedName>
</protein>
<dbReference type="Pfam" id="PF00857">
    <property type="entry name" value="Isochorismatase"/>
    <property type="match status" value="1"/>
</dbReference>
<feature type="compositionally biased region" description="Basic residues" evidence="2">
    <location>
        <begin position="61"/>
        <end position="72"/>
    </location>
</feature>
<sequence>MQELRLLNEAICDTDGDVSISIIGFFGVLSTAEIALVETLDRSARAKAAIFVLRGRSSRSRSNHLHRAAKRPLRPDRERPLHLPNLGDRHRRPHRADPSPRSVLSDPIPSARFTFQTAAIGTVARIALIPDATSNSRVLLATLLLEGVQTPNCIRQTVFDAVSLDYHNVTVIVDATAAATPQIHLENIRDMKNIGVAAPTLQEWLQL</sequence>
<evidence type="ECO:0000256" key="1">
    <source>
        <dbReference type="ARBA" id="ARBA00006336"/>
    </source>
</evidence>
<accession>A0AAQ3QHF4</accession>
<evidence type="ECO:0000313" key="4">
    <source>
        <dbReference type="EMBL" id="WOL08340.1"/>
    </source>
</evidence>
<dbReference type="InterPro" id="IPR000868">
    <property type="entry name" value="Isochorismatase-like_dom"/>
</dbReference>
<dbReference type="PANTHER" id="PTHR47044">
    <property type="entry name" value="OS02G0276400 PROTEIN"/>
    <property type="match status" value="1"/>
</dbReference>
<gene>
    <name evidence="4" type="ORF">Cni_G17093</name>
</gene>
<name>A0AAQ3QHF4_9LILI</name>
<evidence type="ECO:0000256" key="2">
    <source>
        <dbReference type="SAM" id="MobiDB-lite"/>
    </source>
</evidence>
<dbReference type="SUPFAM" id="SSF52499">
    <property type="entry name" value="Isochorismatase-like hydrolases"/>
    <property type="match status" value="1"/>
</dbReference>
<dbReference type="AlphaFoldDB" id="A0AAQ3QHF4"/>
<feature type="domain" description="Isochorismatase-like" evidence="3">
    <location>
        <begin position="142"/>
        <end position="197"/>
    </location>
</feature>
<evidence type="ECO:0000259" key="3">
    <source>
        <dbReference type="Pfam" id="PF00857"/>
    </source>
</evidence>
<keyword evidence="5" id="KW-1185">Reference proteome</keyword>
<comment type="similarity">
    <text evidence="1">Belongs to the isochorismatase family.</text>
</comment>